<dbReference type="InterPro" id="IPR029061">
    <property type="entry name" value="THDP-binding"/>
</dbReference>
<organism evidence="5 6">
    <name type="scientific">Mediterraneibacter hominis</name>
    <dbReference type="NCBI Taxonomy" id="2763054"/>
    <lineage>
        <taxon>Bacteria</taxon>
        <taxon>Bacillati</taxon>
        <taxon>Bacillota</taxon>
        <taxon>Clostridia</taxon>
        <taxon>Lachnospirales</taxon>
        <taxon>Lachnospiraceae</taxon>
        <taxon>Mediterraneibacter</taxon>
    </lineage>
</organism>
<accession>A0A923RQI2</accession>
<dbReference type="Gene3D" id="3.40.50.970">
    <property type="match status" value="1"/>
</dbReference>
<dbReference type="SUPFAM" id="SSF52518">
    <property type="entry name" value="Thiamin diphosphate-binding fold (THDP-binding)"/>
    <property type="match status" value="1"/>
</dbReference>
<dbReference type="FunFam" id="3.40.50.970:FF:000129">
    <property type="entry name" value="Transketolase"/>
    <property type="match status" value="1"/>
</dbReference>
<gene>
    <name evidence="5" type="ORF">H8S37_11825</name>
</gene>
<evidence type="ECO:0000313" key="5">
    <source>
        <dbReference type="EMBL" id="MBC5689609.1"/>
    </source>
</evidence>
<dbReference type="RefSeq" id="WP_186876272.1">
    <property type="nucleotide sequence ID" value="NZ_JACOPF010000002.1"/>
</dbReference>
<dbReference type="PANTHER" id="PTHR43825:SF1">
    <property type="entry name" value="TRANSKETOLASE-LIKE PYRIMIDINE-BINDING DOMAIN-CONTAINING PROTEIN"/>
    <property type="match status" value="1"/>
</dbReference>
<feature type="domain" description="Transketolase-like pyrimidine-binding" evidence="4">
    <location>
        <begin position="6"/>
        <end position="171"/>
    </location>
</feature>
<protein>
    <submittedName>
        <fullName evidence="5">Transketolase family protein</fullName>
    </submittedName>
</protein>
<dbReference type="SUPFAM" id="SSF52922">
    <property type="entry name" value="TK C-terminal domain-like"/>
    <property type="match status" value="1"/>
</dbReference>
<evidence type="ECO:0000259" key="4">
    <source>
        <dbReference type="SMART" id="SM00861"/>
    </source>
</evidence>
<comment type="similarity">
    <text evidence="2">Belongs to the transketolase family.</text>
</comment>
<dbReference type="InterPro" id="IPR009014">
    <property type="entry name" value="Transketo_C/PFOR_II"/>
</dbReference>
<comment type="cofactor">
    <cofactor evidence="1">
        <name>thiamine diphosphate</name>
        <dbReference type="ChEBI" id="CHEBI:58937"/>
    </cofactor>
</comment>
<keyword evidence="3" id="KW-0786">Thiamine pyrophosphate</keyword>
<evidence type="ECO:0000256" key="1">
    <source>
        <dbReference type="ARBA" id="ARBA00001964"/>
    </source>
</evidence>
<name>A0A923RQI2_9FIRM</name>
<dbReference type="AlphaFoldDB" id="A0A923RQI2"/>
<dbReference type="CDD" id="cd07033">
    <property type="entry name" value="TPP_PYR_DXS_TK_like"/>
    <property type="match status" value="1"/>
</dbReference>
<dbReference type="Proteomes" id="UP000652477">
    <property type="component" value="Unassembled WGS sequence"/>
</dbReference>
<dbReference type="Pfam" id="PF02780">
    <property type="entry name" value="Transketolase_C"/>
    <property type="match status" value="1"/>
</dbReference>
<comment type="caution">
    <text evidence="5">The sequence shown here is derived from an EMBL/GenBank/DDBJ whole genome shotgun (WGS) entry which is preliminary data.</text>
</comment>
<dbReference type="PANTHER" id="PTHR43825">
    <property type="entry name" value="PYRUVATE DEHYDROGENASE E1 COMPONENT"/>
    <property type="match status" value="1"/>
</dbReference>
<dbReference type="InterPro" id="IPR033248">
    <property type="entry name" value="Transketolase_C"/>
</dbReference>
<sequence length="315" mass="34296">MEKEKIPMRDGYGRALLKLAEEKKNLIVMDADVAKSTRTVWIREQYPEKFIDMGIAEQDMVGTAAGLALGGMLPFATTYGVFLAGRAWDQIRTTICYNHLNVKLAGAHAGISVGADGATHQSLEDVALMRVLPDMTVVVPCDAYETEKATLAIAEQEGPCFIRFGREAVPVVTKKESPFILGKANIMREGKDIVLFANGAMVQEGLNAAESLEKEGIDLMVVNVHTVKPLDTEAILEATKKTGCVLTAEEHQAAGGMGSAIAEFLVQNYPVPMKIIGVEDSFGESGKPEELMEKYGLTSEQIYKEARNLLKKRGE</sequence>
<dbReference type="SMART" id="SM00861">
    <property type="entry name" value="Transket_pyr"/>
    <property type="match status" value="1"/>
</dbReference>
<evidence type="ECO:0000313" key="6">
    <source>
        <dbReference type="Proteomes" id="UP000652477"/>
    </source>
</evidence>
<dbReference type="Pfam" id="PF02779">
    <property type="entry name" value="Transket_pyr"/>
    <property type="match status" value="1"/>
</dbReference>
<evidence type="ECO:0000256" key="2">
    <source>
        <dbReference type="ARBA" id="ARBA00007131"/>
    </source>
</evidence>
<proteinExistence type="inferred from homology"/>
<dbReference type="InterPro" id="IPR005475">
    <property type="entry name" value="Transketolase-like_Pyr-bd"/>
</dbReference>
<keyword evidence="6" id="KW-1185">Reference proteome</keyword>
<dbReference type="InterPro" id="IPR051157">
    <property type="entry name" value="PDH/Transketolase"/>
</dbReference>
<evidence type="ECO:0000256" key="3">
    <source>
        <dbReference type="ARBA" id="ARBA00023052"/>
    </source>
</evidence>
<dbReference type="Gene3D" id="3.40.50.920">
    <property type="match status" value="1"/>
</dbReference>
<dbReference type="EMBL" id="JACOPF010000002">
    <property type="protein sequence ID" value="MBC5689609.1"/>
    <property type="molecule type" value="Genomic_DNA"/>
</dbReference>
<reference evidence="5" key="1">
    <citation type="submission" date="2020-08" db="EMBL/GenBank/DDBJ databases">
        <title>Genome public.</title>
        <authorList>
            <person name="Liu C."/>
            <person name="Sun Q."/>
        </authorList>
    </citation>
    <scope>NUCLEOTIDE SEQUENCE</scope>
    <source>
        <strain evidence="5">NSJ-55</strain>
    </source>
</reference>